<proteinExistence type="predicted"/>
<keyword evidence="2" id="KW-1185">Reference proteome</keyword>
<reference evidence="1 2" key="1">
    <citation type="journal article" date="2021" name="Sci. Rep.">
        <title>The distribution of antibiotic resistance genes in chicken gut microbiota commensals.</title>
        <authorList>
            <person name="Juricova H."/>
            <person name="Matiasovicova J."/>
            <person name="Kubasova T."/>
            <person name="Cejkova D."/>
            <person name="Rychlik I."/>
        </authorList>
    </citation>
    <scope>NUCLEOTIDE SEQUENCE [LARGE SCALE GENOMIC DNA]</scope>
    <source>
        <strain evidence="1 2">An411</strain>
    </source>
</reference>
<sequence length="141" mass="15686">MTEFVFGPYRLEVDVEATRAWYDRYGDATGGCDCAYCRNFTAAVETLPPEVGEFLARLGLDLRRPGDASECGPVEGGRLYTPLWHLAGRLLEEGEEPLLLAQGVKAWFATGQGPFLRDFPEPFFQCGLELTLPWVLAEPEP</sequence>
<name>A0ABS2FXP5_9FIRM</name>
<accession>A0ABS2FXP5</accession>
<dbReference type="EMBL" id="JACSNX010000016">
    <property type="protein sequence ID" value="MBM6851751.1"/>
    <property type="molecule type" value="Genomic_DNA"/>
</dbReference>
<gene>
    <name evidence="1" type="ORF">H9X91_09920</name>
</gene>
<organism evidence="1 2">
    <name type="scientific">Oscillibacter valericigenes</name>
    <dbReference type="NCBI Taxonomy" id="351091"/>
    <lineage>
        <taxon>Bacteria</taxon>
        <taxon>Bacillati</taxon>
        <taxon>Bacillota</taxon>
        <taxon>Clostridia</taxon>
        <taxon>Eubacteriales</taxon>
        <taxon>Oscillospiraceae</taxon>
        <taxon>Oscillibacter</taxon>
    </lineage>
</organism>
<evidence type="ECO:0000313" key="2">
    <source>
        <dbReference type="Proteomes" id="UP000719500"/>
    </source>
</evidence>
<comment type="caution">
    <text evidence="1">The sequence shown here is derived from an EMBL/GenBank/DDBJ whole genome shotgun (WGS) entry which is preliminary data.</text>
</comment>
<dbReference type="RefSeq" id="WP_204804740.1">
    <property type="nucleotide sequence ID" value="NZ_JACSNX010000016.1"/>
</dbReference>
<dbReference type="Proteomes" id="UP000719500">
    <property type="component" value="Unassembled WGS sequence"/>
</dbReference>
<protein>
    <submittedName>
        <fullName evidence="1">Uncharacterized protein</fullName>
    </submittedName>
</protein>
<evidence type="ECO:0000313" key="1">
    <source>
        <dbReference type="EMBL" id="MBM6851751.1"/>
    </source>
</evidence>